<evidence type="ECO:0000256" key="8">
    <source>
        <dbReference type="ARBA" id="ARBA00023242"/>
    </source>
</evidence>
<dbReference type="InterPro" id="IPR024598">
    <property type="entry name" value="SF3a60/Prp9_C"/>
</dbReference>
<dbReference type="PANTHER" id="PTHR12786:SF2">
    <property type="entry name" value="SPLICING FACTOR 3A SUBUNIT 3"/>
    <property type="match status" value="1"/>
</dbReference>
<dbReference type="Proteomes" id="UP000001568">
    <property type="component" value="Chromosome 15"/>
</dbReference>
<evidence type="ECO:0000259" key="10">
    <source>
        <dbReference type="PROSITE" id="PS50171"/>
    </source>
</evidence>
<dbReference type="eggNOG" id="KOG2636">
    <property type="taxonomic scope" value="Eukaryota"/>
</dbReference>
<keyword evidence="4" id="KW-0479">Metal-binding</keyword>
<comment type="subcellular location">
    <subcellularLocation>
        <location evidence="1">Nucleus</location>
    </subcellularLocation>
</comment>
<keyword evidence="8" id="KW-0539">Nucleus</keyword>
<dbReference type="GeneID" id="5005794"/>
<evidence type="ECO:0000256" key="3">
    <source>
        <dbReference type="ARBA" id="ARBA00022664"/>
    </source>
</evidence>
<dbReference type="OMA" id="GPKAFQK"/>
<evidence type="ECO:0000256" key="9">
    <source>
        <dbReference type="SAM" id="Coils"/>
    </source>
</evidence>
<dbReference type="PROSITE" id="PS50171">
    <property type="entry name" value="ZF_MATRIN"/>
    <property type="match status" value="1"/>
</dbReference>
<dbReference type="PANTHER" id="PTHR12786">
    <property type="entry name" value="SPLICING FACTOR SF3A-RELATED"/>
    <property type="match status" value="1"/>
</dbReference>
<dbReference type="GO" id="GO:0003723">
    <property type="term" value="F:RNA binding"/>
    <property type="evidence" value="ECO:0007669"/>
    <property type="project" value="InterPro"/>
</dbReference>
<dbReference type="HOGENOM" id="CLU_027160_2_0_1"/>
<dbReference type="KEGG" id="olu:OSTLU_40716"/>
<protein>
    <recommendedName>
        <fullName evidence="10">Matrin-type domain-containing protein</fullName>
    </recommendedName>
</protein>
<evidence type="ECO:0000256" key="7">
    <source>
        <dbReference type="ARBA" id="ARBA00023187"/>
    </source>
</evidence>
<keyword evidence="7" id="KW-0508">mRNA splicing</keyword>
<keyword evidence="6" id="KW-0862">Zinc</keyword>
<reference evidence="11 12" key="1">
    <citation type="journal article" date="2007" name="Proc. Natl. Acad. Sci. U.S.A.">
        <title>The tiny eukaryote Ostreococcus provides genomic insights into the paradox of plankton speciation.</title>
        <authorList>
            <person name="Palenik B."/>
            <person name="Grimwood J."/>
            <person name="Aerts A."/>
            <person name="Rouze P."/>
            <person name="Salamov A."/>
            <person name="Putnam N."/>
            <person name="Dupont C."/>
            <person name="Jorgensen R."/>
            <person name="Derelle E."/>
            <person name="Rombauts S."/>
            <person name="Zhou K."/>
            <person name="Otillar R."/>
            <person name="Merchant S.S."/>
            <person name="Podell S."/>
            <person name="Gaasterland T."/>
            <person name="Napoli C."/>
            <person name="Gendler K."/>
            <person name="Manuell A."/>
            <person name="Tai V."/>
            <person name="Vallon O."/>
            <person name="Piganeau G."/>
            <person name="Jancek S."/>
            <person name="Heijde M."/>
            <person name="Jabbari K."/>
            <person name="Bowler C."/>
            <person name="Lohr M."/>
            <person name="Robbens S."/>
            <person name="Werner G."/>
            <person name="Dubchak I."/>
            <person name="Pazour G.J."/>
            <person name="Ren Q."/>
            <person name="Paulsen I."/>
            <person name="Delwiche C."/>
            <person name="Schmutz J."/>
            <person name="Rokhsar D."/>
            <person name="Van de Peer Y."/>
            <person name="Moreau H."/>
            <person name="Grigoriev I.V."/>
        </authorList>
    </citation>
    <scope>NUCLEOTIDE SEQUENCE [LARGE SCALE GENOMIC DNA]</scope>
    <source>
        <strain evidence="11 12">CCE9901</strain>
    </source>
</reference>
<dbReference type="Pfam" id="PF16837">
    <property type="entry name" value="SF3A3"/>
    <property type="match status" value="1"/>
</dbReference>
<dbReference type="GO" id="GO:0008270">
    <property type="term" value="F:zinc ion binding"/>
    <property type="evidence" value="ECO:0007669"/>
    <property type="project" value="UniProtKB-KW"/>
</dbReference>
<dbReference type="STRING" id="436017.A4S8M6"/>
<gene>
    <name evidence="11" type="ORF">OSTLU_40716</name>
</gene>
<dbReference type="AlphaFoldDB" id="A4S8M6"/>
<keyword evidence="9" id="KW-0175">Coiled coil</keyword>
<evidence type="ECO:0000256" key="5">
    <source>
        <dbReference type="ARBA" id="ARBA00022771"/>
    </source>
</evidence>
<dbReference type="OrthoDB" id="2160351at2759"/>
<name>A4S8M6_OSTLU</name>
<organism evidence="11 12">
    <name type="scientific">Ostreococcus lucimarinus (strain CCE9901)</name>
    <dbReference type="NCBI Taxonomy" id="436017"/>
    <lineage>
        <taxon>Eukaryota</taxon>
        <taxon>Viridiplantae</taxon>
        <taxon>Chlorophyta</taxon>
        <taxon>Mamiellophyceae</taxon>
        <taxon>Mamiellales</taxon>
        <taxon>Bathycoccaceae</taxon>
        <taxon>Ostreococcus</taxon>
    </lineage>
</organism>
<feature type="domain" description="Matrin-type" evidence="10">
    <location>
        <begin position="423"/>
        <end position="454"/>
    </location>
</feature>
<dbReference type="InterPro" id="IPR051421">
    <property type="entry name" value="RNA_Proc_DNA_Dmg_Regulator"/>
</dbReference>
<dbReference type="EMBL" id="CP000595">
    <property type="protein sequence ID" value="ABO99943.1"/>
    <property type="molecule type" value="Genomic_DNA"/>
</dbReference>
<dbReference type="Gramene" id="ABO99943">
    <property type="protein sequence ID" value="ABO99943"/>
    <property type="gene ID" value="OSTLU_40716"/>
</dbReference>
<accession>A4S8M6</accession>
<evidence type="ECO:0000313" key="11">
    <source>
        <dbReference type="EMBL" id="ABO99943.1"/>
    </source>
</evidence>
<keyword evidence="12" id="KW-1185">Reference proteome</keyword>
<sequence length="517" mass="57969">MSATQLEHARRAHEEIERLERRAARALSDGAPTTHRARLTQNRIVDAILTASRRTYADDDGSMREEAESMGDGEDVERALRGFYEAVKETRRSHAARAGAVAEAGGAFAEEIVEEAERAVGGVFSGEENSGRYLDLHESHMTYANATFGERCDYSEYLERCGNFAETPRSKKFCAAYTDYLDALLAYLRSFHERAIPLQFVHKALAQDAEEFERRWKKGECPGWEDGGVRAVDEKTLESSAVDLSAFKSLKDMEKALDVDAIKSALGSLGLKAGGTPEQRAERLWSVKGKKLSDIDRKLFAKGVVLGSASSTSKKKKSQNGEDGDAKVKAENRARAIAFKESQCALVLKLLGKQLDATRTNVEKKSTLSLAELQAEAEEDDDFSDAETDEDEEIYNPLKLPLGWDGKPIPYWLYKLHGLNMEYTCEICGNYSYWGRRAFERHFTEWRHQHGMRCLKIPYTKAFNEVTSIADAAALHKNLSQREVGTFNVKLDAEVEDAQGNVYNKKTYEDLQRQGLL</sequence>
<evidence type="ECO:0000256" key="1">
    <source>
        <dbReference type="ARBA" id="ARBA00004123"/>
    </source>
</evidence>
<dbReference type="InterPro" id="IPR000690">
    <property type="entry name" value="Matrin/U1-C_Znf_C2H2"/>
</dbReference>
<dbReference type="InterPro" id="IPR031774">
    <property type="entry name" value="SF3A3_dom"/>
</dbReference>
<proteinExistence type="inferred from homology"/>
<keyword evidence="3" id="KW-0507">mRNA processing</keyword>
<evidence type="ECO:0000256" key="4">
    <source>
        <dbReference type="ARBA" id="ARBA00022723"/>
    </source>
</evidence>
<comment type="similarity">
    <text evidence="2">Belongs to the SF3A3 family.</text>
</comment>
<dbReference type="RefSeq" id="XP_001421650.1">
    <property type="nucleotide sequence ID" value="XM_001421613.1"/>
</dbReference>
<dbReference type="GO" id="GO:0005681">
    <property type="term" value="C:spliceosomal complex"/>
    <property type="evidence" value="ECO:0007669"/>
    <property type="project" value="InterPro"/>
</dbReference>
<evidence type="ECO:0000256" key="2">
    <source>
        <dbReference type="ARBA" id="ARBA00008776"/>
    </source>
</evidence>
<keyword evidence="5" id="KW-0863">Zinc-finger</keyword>
<evidence type="ECO:0000313" key="12">
    <source>
        <dbReference type="Proteomes" id="UP000001568"/>
    </source>
</evidence>
<dbReference type="GO" id="GO:0000398">
    <property type="term" value="P:mRNA splicing, via spliceosome"/>
    <property type="evidence" value="ECO:0007669"/>
    <property type="project" value="InterPro"/>
</dbReference>
<feature type="coiled-coil region" evidence="9">
    <location>
        <begin position="2"/>
        <end position="29"/>
    </location>
</feature>
<dbReference type="Pfam" id="PF11931">
    <property type="entry name" value="SF3a60_Prp9_C"/>
    <property type="match status" value="1"/>
</dbReference>
<evidence type="ECO:0000256" key="6">
    <source>
        <dbReference type="ARBA" id="ARBA00022833"/>
    </source>
</evidence>
<dbReference type="Pfam" id="PF13297">
    <property type="entry name" value="SDE2_2C"/>
    <property type="match status" value="1"/>
</dbReference>
<dbReference type="InterPro" id="IPR025086">
    <property type="entry name" value="SDE2/SF3A3_SAP"/>
</dbReference>